<reference evidence="2 3" key="1">
    <citation type="submission" date="2019-07" db="EMBL/GenBank/DDBJ databases">
        <title>Novel species of Flavobacterium.</title>
        <authorList>
            <person name="Liu Q."/>
            <person name="Xin Y.-H."/>
        </authorList>
    </citation>
    <scope>NUCLEOTIDE SEQUENCE [LARGE SCALE GENOMIC DNA]</scope>
    <source>
        <strain evidence="2 3">LB1R34</strain>
    </source>
</reference>
<evidence type="ECO:0000256" key="1">
    <source>
        <dbReference type="SAM" id="Phobius"/>
    </source>
</evidence>
<name>A0A553EDB9_9FLAO</name>
<proteinExistence type="predicted"/>
<keyword evidence="1" id="KW-0812">Transmembrane</keyword>
<dbReference type="AlphaFoldDB" id="A0A553EDB9"/>
<feature type="transmembrane region" description="Helical" evidence="1">
    <location>
        <begin position="30"/>
        <end position="54"/>
    </location>
</feature>
<gene>
    <name evidence="2" type="ORF">FNW21_01555</name>
</gene>
<evidence type="ECO:0000313" key="3">
    <source>
        <dbReference type="Proteomes" id="UP000316371"/>
    </source>
</evidence>
<evidence type="ECO:0000313" key="2">
    <source>
        <dbReference type="EMBL" id="TRX43047.1"/>
    </source>
</evidence>
<dbReference type="OrthoDB" id="10005623at2"/>
<dbReference type="RefSeq" id="WP_144254969.1">
    <property type="nucleotide sequence ID" value="NZ_VJZT01000001.1"/>
</dbReference>
<keyword evidence="1" id="KW-1133">Transmembrane helix</keyword>
<dbReference type="Proteomes" id="UP000316371">
    <property type="component" value="Unassembled WGS sequence"/>
</dbReference>
<comment type="caution">
    <text evidence="2">The sequence shown here is derived from an EMBL/GenBank/DDBJ whole genome shotgun (WGS) entry which is preliminary data.</text>
</comment>
<sequence>MLKRTKNVGWRFFQKPVGLELYFLKPKLTFTFFLFIFFIAGCFLCGLLYGMFLLESAIKHPQAPQKKMIVAIAEFIIFRGAKSAVLRQSNSHRRTGKKRSFCEVERSTASVKRRGKNISQPLAFLDLGQSEVFTERSQPRWLCERATAEKIKGGRHNTAGMQWNVACEV</sequence>
<dbReference type="EMBL" id="VJZT01000001">
    <property type="protein sequence ID" value="TRX43047.1"/>
    <property type="molecule type" value="Genomic_DNA"/>
</dbReference>
<protein>
    <submittedName>
        <fullName evidence="2">Uncharacterized protein</fullName>
    </submittedName>
</protein>
<accession>A0A553EDB9</accession>
<keyword evidence="3" id="KW-1185">Reference proteome</keyword>
<keyword evidence="1" id="KW-0472">Membrane</keyword>
<organism evidence="2 3">
    <name type="scientific">Flavobacterium restrictum</name>
    <dbReference type="NCBI Taxonomy" id="2594428"/>
    <lineage>
        <taxon>Bacteria</taxon>
        <taxon>Pseudomonadati</taxon>
        <taxon>Bacteroidota</taxon>
        <taxon>Flavobacteriia</taxon>
        <taxon>Flavobacteriales</taxon>
        <taxon>Flavobacteriaceae</taxon>
        <taxon>Flavobacterium</taxon>
    </lineage>
</organism>